<dbReference type="SUPFAM" id="SSF53756">
    <property type="entry name" value="UDP-Glycosyltransferase/glycogen phosphorylase"/>
    <property type="match status" value="1"/>
</dbReference>
<dbReference type="AlphaFoldDB" id="A0A5C1QE72"/>
<feature type="domain" description="Glycosyltransferase subfamily 4-like N-terminal" evidence="2">
    <location>
        <begin position="27"/>
        <end position="181"/>
    </location>
</feature>
<evidence type="ECO:0000259" key="2">
    <source>
        <dbReference type="Pfam" id="PF13439"/>
    </source>
</evidence>
<dbReference type="InterPro" id="IPR028098">
    <property type="entry name" value="Glyco_trans_4-like_N"/>
</dbReference>
<dbReference type="RefSeq" id="WP_149568912.1">
    <property type="nucleotide sequence ID" value="NZ_CP035807.1"/>
</dbReference>
<dbReference type="PANTHER" id="PTHR45947:SF15">
    <property type="entry name" value="TEICHURONIC ACID BIOSYNTHESIS GLYCOSYLTRANSFERASE TUAC-RELATED"/>
    <property type="match status" value="1"/>
</dbReference>
<reference evidence="3 4" key="1">
    <citation type="submission" date="2019-02" db="EMBL/GenBank/DDBJ databases">
        <authorList>
            <person name="Fomenkov A."/>
            <person name="Dubinina G."/>
            <person name="Grabovich M."/>
            <person name="Vincze T."/>
            <person name="Roberts R.J."/>
        </authorList>
    </citation>
    <scope>NUCLEOTIDE SEQUENCE [LARGE SCALE GENOMIC DNA]</scope>
    <source>
        <strain evidence="3 4">P</strain>
    </source>
</reference>
<proteinExistence type="predicted"/>
<dbReference type="GO" id="GO:0016757">
    <property type="term" value="F:glycosyltransferase activity"/>
    <property type="evidence" value="ECO:0007669"/>
    <property type="project" value="InterPro"/>
</dbReference>
<dbReference type="Gene3D" id="3.40.50.2000">
    <property type="entry name" value="Glycogen Phosphorylase B"/>
    <property type="match status" value="2"/>
</dbReference>
<name>A0A5C1QE72_9SPIO</name>
<reference evidence="3 4" key="2">
    <citation type="submission" date="2019-09" db="EMBL/GenBank/DDBJ databases">
        <title>Complete Genome Sequence and Methylome Analysis of free living Spirochaetas.</title>
        <authorList>
            <person name="Leshcheva N."/>
            <person name="Mikheeva N."/>
        </authorList>
    </citation>
    <scope>NUCLEOTIDE SEQUENCE [LARGE SCALE GENOMIC DNA]</scope>
    <source>
        <strain evidence="3 4">P</strain>
    </source>
</reference>
<dbReference type="Pfam" id="PF00534">
    <property type="entry name" value="Glycos_transf_1"/>
    <property type="match status" value="1"/>
</dbReference>
<dbReference type="Pfam" id="PF13439">
    <property type="entry name" value="Glyco_transf_4"/>
    <property type="match status" value="1"/>
</dbReference>
<accession>A0A5C1QE72</accession>
<dbReference type="EMBL" id="CP035807">
    <property type="protein sequence ID" value="QEN05678.1"/>
    <property type="molecule type" value="Genomic_DNA"/>
</dbReference>
<dbReference type="InterPro" id="IPR050194">
    <property type="entry name" value="Glycosyltransferase_grp1"/>
</dbReference>
<gene>
    <name evidence="3" type="ORF">EW093_13475</name>
</gene>
<keyword evidence="4" id="KW-1185">Reference proteome</keyword>
<dbReference type="OrthoDB" id="9795068at2"/>
<dbReference type="Proteomes" id="UP000323824">
    <property type="component" value="Chromosome"/>
</dbReference>
<dbReference type="PANTHER" id="PTHR45947">
    <property type="entry name" value="SULFOQUINOVOSYL TRANSFERASE SQD2"/>
    <property type="match status" value="1"/>
</dbReference>
<keyword evidence="3" id="KW-0808">Transferase</keyword>
<sequence>MNILYIANGFPEAHNISSGVFNYHRYKKLKDLGHNVIICKINHIRENGWKKSYNLEFLDLPELDVMYINYLQVPKLNFYIGLVSKLSRIVKENSIDIVHVHYATQSFAAYLLKKKTGTPYVITSHGSGVSVNMLNALYAKKTKKAFLFADAVMYVSKDLQKLAHNSDLHNLNEYITYNGVDFTLNPINRKIENDNLNKICFVGNLIDIKRSQYLPEIFRSIKDKYPSAEFTIIGNGENRELIKEKLSVLELNSCVNLLTDTIPQIELFKILSNNDLLILPSKYEAFGCVLIEAMMCGCQVVVSENGGMPEVVGDFGSIVPDSEAWINDFSSAVVYRLSNPVGYEKLKLRAKEFSWENTVKMEESIYKRCLTK</sequence>
<dbReference type="KEGG" id="sper:EW093_13475"/>
<evidence type="ECO:0000313" key="4">
    <source>
        <dbReference type="Proteomes" id="UP000323824"/>
    </source>
</evidence>
<protein>
    <submittedName>
        <fullName evidence="3">Glycosyltransferase family 4 protein</fullName>
    </submittedName>
</protein>
<dbReference type="InterPro" id="IPR001296">
    <property type="entry name" value="Glyco_trans_1"/>
</dbReference>
<feature type="domain" description="Glycosyl transferase family 1" evidence="1">
    <location>
        <begin position="192"/>
        <end position="321"/>
    </location>
</feature>
<evidence type="ECO:0000259" key="1">
    <source>
        <dbReference type="Pfam" id="PF00534"/>
    </source>
</evidence>
<organism evidence="3 4">
    <name type="scientific">Thiospirochaeta perfilievii</name>
    <dbReference type="NCBI Taxonomy" id="252967"/>
    <lineage>
        <taxon>Bacteria</taxon>
        <taxon>Pseudomonadati</taxon>
        <taxon>Spirochaetota</taxon>
        <taxon>Spirochaetia</taxon>
        <taxon>Spirochaetales</taxon>
        <taxon>Spirochaetaceae</taxon>
        <taxon>Thiospirochaeta</taxon>
    </lineage>
</organism>
<evidence type="ECO:0000313" key="3">
    <source>
        <dbReference type="EMBL" id="QEN05678.1"/>
    </source>
</evidence>